<gene>
    <name evidence="1" type="ORF">A2W52_02450</name>
</gene>
<reference evidence="1 2" key="1">
    <citation type="journal article" date="2016" name="Nat. Commun.">
        <title>Thousands of microbial genomes shed light on interconnected biogeochemical processes in an aquifer system.</title>
        <authorList>
            <person name="Anantharaman K."/>
            <person name="Brown C.T."/>
            <person name="Hug L.A."/>
            <person name="Sharon I."/>
            <person name="Castelle C.J."/>
            <person name="Probst A.J."/>
            <person name="Thomas B.C."/>
            <person name="Singh A."/>
            <person name="Wilkins M.J."/>
            <person name="Karaoz U."/>
            <person name="Brodie E.L."/>
            <person name="Williams K.H."/>
            <person name="Hubbard S.S."/>
            <person name="Banfield J.F."/>
        </authorList>
    </citation>
    <scope>NUCLEOTIDE SEQUENCE [LARGE SCALE GENOMIC DNA]</scope>
</reference>
<sequence length="169" mass="19001">MNIDKKKINEFLKRVEKIKTSGGVDLSAAEDLSIAVMNLISLEEHFFFTGAKTGDGSYYDFSSEVRSMRKRLMEGLIDKHEGETWCATKHLLSASMRLIETGNRYNAEGEKEKAKQFFADAYRLYAIFWALKTKLVSTHSVSGAAKQAAGKGWSLETLVEKLADCCDER</sequence>
<dbReference type="AlphaFoldDB" id="A0A1G2MDD9"/>
<proteinExistence type="predicted"/>
<accession>A0A1G2MDD9</accession>
<name>A0A1G2MDD9_9BACT</name>
<protein>
    <submittedName>
        <fullName evidence="1">Uncharacterized protein</fullName>
    </submittedName>
</protein>
<dbReference type="EMBL" id="MHRJ01000039">
    <property type="protein sequence ID" value="OHA21843.1"/>
    <property type="molecule type" value="Genomic_DNA"/>
</dbReference>
<evidence type="ECO:0000313" key="2">
    <source>
        <dbReference type="Proteomes" id="UP000176493"/>
    </source>
</evidence>
<comment type="caution">
    <text evidence="1">The sequence shown here is derived from an EMBL/GenBank/DDBJ whole genome shotgun (WGS) entry which is preliminary data.</text>
</comment>
<evidence type="ECO:0000313" key="1">
    <source>
        <dbReference type="EMBL" id="OHA21843.1"/>
    </source>
</evidence>
<dbReference type="Proteomes" id="UP000176493">
    <property type="component" value="Unassembled WGS sequence"/>
</dbReference>
<organism evidence="1 2">
    <name type="scientific">Candidatus Taylorbacteria bacterium RIFCSPHIGHO2_02_49_25</name>
    <dbReference type="NCBI Taxonomy" id="1802305"/>
    <lineage>
        <taxon>Bacteria</taxon>
        <taxon>Candidatus Tayloriibacteriota</taxon>
    </lineage>
</organism>